<evidence type="ECO:0000256" key="5">
    <source>
        <dbReference type="SAM" id="MobiDB-lite"/>
    </source>
</evidence>
<feature type="domain" description="AMP-dependent synthetase/ligase" evidence="6">
    <location>
        <begin position="96"/>
        <end position="490"/>
    </location>
</feature>
<dbReference type="PROSITE" id="PS00455">
    <property type="entry name" value="AMP_BINDING"/>
    <property type="match status" value="1"/>
</dbReference>
<name>A0ABR1HB96_9HYPO</name>
<dbReference type="Gene3D" id="3.30.559.30">
    <property type="entry name" value="Nonribosomal peptide synthetase, condensation domain"/>
    <property type="match status" value="2"/>
</dbReference>
<dbReference type="Gene3D" id="3.30.300.30">
    <property type="match status" value="1"/>
</dbReference>
<evidence type="ECO:0000259" key="7">
    <source>
        <dbReference type="Pfam" id="PF13193"/>
    </source>
</evidence>
<keyword evidence="9" id="KW-1185">Reference proteome</keyword>
<organism evidence="8 9">
    <name type="scientific">Neonectria magnoliae</name>
    <dbReference type="NCBI Taxonomy" id="2732573"/>
    <lineage>
        <taxon>Eukaryota</taxon>
        <taxon>Fungi</taxon>
        <taxon>Dikarya</taxon>
        <taxon>Ascomycota</taxon>
        <taxon>Pezizomycotina</taxon>
        <taxon>Sordariomycetes</taxon>
        <taxon>Hypocreomycetidae</taxon>
        <taxon>Hypocreales</taxon>
        <taxon>Nectriaceae</taxon>
        <taxon>Neonectria</taxon>
    </lineage>
</organism>
<evidence type="ECO:0000313" key="8">
    <source>
        <dbReference type="EMBL" id="KAK7418346.1"/>
    </source>
</evidence>
<feature type="domain" description="AMP-binding enzyme C-terminal" evidence="7">
    <location>
        <begin position="543"/>
        <end position="595"/>
    </location>
</feature>
<keyword evidence="3" id="KW-0597">Phosphoprotein</keyword>
<protein>
    <submittedName>
        <fullName evidence="8">Uncharacterized protein</fullName>
    </submittedName>
</protein>
<sequence>MESLSQPDPAAQIPESQGVEPTLDATHHEVSAPAQPQCEPRTPSLYTAGSEPTPQPQPHPHPEPTPTGPQNEQQLALAEIHGKPLSDLHLKLWDLFANAAERYPEHEALVSLWQPQDQASESAPDSETQALRWTYAQLKDKAEHLVSSLTALGCRPSMRLCVVLGNSAEWALFFWAAAKLQMSFVPIDPTVPRDARAMVLSVQPHVVVAQDADGAAALDFAKEPQESAIYIHCSAQEVEGWMRFCDVPASKSDVDVSLNAADETAALQGTSSFNDDTAALIIFTSGTTGQPKGCPHTHQNLVSESCDFDPEVDPSFFLRWLVHTPSSHIFAVNNVLRAWRFGGTVVFPSRAFSVDATLRALVREQCSVMSATPTLVKALMAHPAFPSARQLDLRIVTIGGTTIGPEDIDLCRKGLGAKMAIQVYGMSEGAPLITFARTDPDLVDGYHPGVGKVLPGAAARVCRPGSREVLRRSEIGELHVGGTSIITRYYDREQDDSMYRDEAGPWLATGDQARIDEQGVVYILGRYKDLIIRGGENIYPIRIESSLQELPGVQAQVVGVPDDFAGQVPVAVAILPEGTTKAQLVEKARSLDPRHALDAVYTLAELGLDKWPVTSLGKVKKEALRQKLAGLRRPEPAMPDTQPTQKYTDKLLCIWEKLSGVRPAMTDSVVFLADSITLLRYCDSVLRACGQRLYLQDFAENDTVEKQAHLLLAREMQQARLAISQTNGFGDSTSATPIQQLQTSLVVRRDQNGHAVDEKDIWRAARAKIASTGLPVVDIEDIMAVRDSLHRTAIGLRPQSYHNRMVFQVRDVPYEQIRRGLERALTSRPMLRTIVFEASNRAPFHAVLSSSPALFEKLVHHVEADTEKQATQQSQDDSAEGHSSPFMFQCDLIKIGASERYFLSFTFNHSVIDALSITQWHHELDRWLQDANLEMPALTPYRLFSDLFSQYEDSEPAQKSVTFHVKRLRGISRFARALWPPQRAPGMMISNDEGSSCAAERRAVRDRVWEGEWGRRAPEFRFPRSGRVVCLTGLAGLLEKHAVPPSVFAKSAVVLFNVLQTGASHALFNSWESGRSWPFIPKWMDKLLPPAMSIDGPTVQWLLNMSEVVADETVAAFLQRMTFEQDLLKQHEHVPWNRVVQGLRDEGDMAETASFRQSFVWDVSMAMSLARGDRTDFKTLEPVTRYDWADCGLFWNAFMIDSVNLYFIASWDTAQMNDREVDAHCDSLAEVMRKLADEGNWEKKVGDVFKR</sequence>
<dbReference type="Gene3D" id="3.40.50.12780">
    <property type="entry name" value="N-terminal domain of ligase-like"/>
    <property type="match status" value="1"/>
</dbReference>
<dbReference type="InterPro" id="IPR045851">
    <property type="entry name" value="AMP-bd_C_sf"/>
</dbReference>
<dbReference type="SUPFAM" id="SSF52777">
    <property type="entry name" value="CoA-dependent acyltransferases"/>
    <property type="match status" value="2"/>
</dbReference>
<dbReference type="InterPro" id="IPR020845">
    <property type="entry name" value="AMP-binding_CS"/>
</dbReference>
<evidence type="ECO:0000256" key="2">
    <source>
        <dbReference type="ARBA" id="ARBA00022450"/>
    </source>
</evidence>
<feature type="compositionally biased region" description="Pro residues" evidence="5">
    <location>
        <begin position="53"/>
        <end position="67"/>
    </location>
</feature>
<dbReference type="Gene3D" id="3.30.559.10">
    <property type="entry name" value="Chloramphenicol acetyltransferase-like domain"/>
    <property type="match status" value="1"/>
</dbReference>
<dbReference type="SUPFAM" id="SSF56801">
    <property type="entry name" value="Acetyl-CoA synthetase-like"/>
    <property type="match status" value="1"/>
</dbReference>
<reference evidence="8 9" key="1">
    <citation type="journal article" date="2025" name="Microbiol. Resour. Announc.">
        <title>Draft genome sequences for Neonectria magnoliae and Neonectria punicea, canker pathogens of Liriodendron tulipifera and Acer saccharum in West Virginia.</title>
        <authorList>
            <person name="Petronek H.M."/>
            <person name="Kasson M.T."/>
            <person name="Metheny A.M."/>
            <person name="Stauder C.M."/>
            <person name="Lovett B."/>
            <person name="Lynch S.C."/>
            <person name="Garnas J.R."/>
            <person name="Kasson L.R."/>
            <person name="Stajich J.E."/>
        </authorList>
    </citation>
    <scope>NUCLEOTIDE SEQUENCE [LARGE SCALE GENOMIC DNA]</scope>
    <source>
        <strain evidence="8 9">NRRL 64651</strain>
    </source>
</reference>
<accession>A0ABR1HB96</accession>
<dbReference type="PANTHER" id="PTHR43201">
    <property type="entry name" value="ACYL-COA SYNTHETASE"/>
    <property type="match status" value="1"/>
</dbReference>
<dbReference type="Pfam" id="PF13193">
    <property type="entry name" value="AMP-binding_C"/>
    <property type="match status" value="1"/>
</dbReference>
<comment type="similarity">
    <text evidence="1">Belongs to the ATP-dependent AMP-binding enzyme family.</text>
</comment>
<dbReference type="Proteomes" id="UP001498421">
    <property type="component" value="Unassembled WGS sequence"/>
</dbReference>
<dbReference type="CDD" id="cd04433">
    <property type="entry name" value="AFD_class_I"/>
    <property type="match status" value="1"/>
</dbReference>
<gene>
    <name evidence="8" type="ORF">QQZ08_011289</name>
</gene>
<evidence type="ECO:0000256" key="4">
    <source>
        <dbReference type="ARBA" id="ARBA00022598"/>
    </source>
</evidence>
<keyword evidence="2" id="KW-0596">Phosphopantetheine</keyword>
<evidence type="ECO:0000256" key="3">
    <source>
        <dbReference type="ARBA" id="ARBA00022553"/>
    </source>
</evidence>
<dbReference type="InterPro" id="IPR042099">
    <property type="entry name" value="ANL_N_sf"/>
</dbReference>
<dbReference type="InterPro" id="IPR025110">
    <property type="entry name" value="AMP-bd_C"/>
</dbReference>
<evidence type="ECO:0000256" key="1">
    <source>
        <dbReference type="ARBA" id="ARBA00006432"/>
    </source>
</evidence>
<dbReference type="InterPro" id="IPR000873">
    <property type="entry name" value="AMP-dep_synth/lig_dom"/>
</dbReference>
<dbReference type="PANTHER" id="PTHR43201:SF5">
    <property type="entry name" value="MEDIUM-CHAIN ACYL-COA LIGASE ACSF2, MITOCHONDRIAL"/>
    <property type="match status" value="1"/>
</dbReference>
<comment type="caution">
    <text evidence="8">The sequence shown here is derived from an EMBL/GenBank/DDBJ whole genome shotgun (WGS) entry which is preliminary data.</text>
</comment>
<evidence type="ECO:0000313" key="9">
    <source>
        <dbReference type="Proteomes" id="UP001498421"/>
    </source>
</evidence>
<dbReference type="EMBL" id="JAZAVK010000168">
    <property type="protein sequence ID" value="KAK7418346.1"/>
    <property type="molecule type" value="Genomic_DNA"/>
</dbReference>
<evidence type="ECO:0000259" key="6">
    <source>
        <dbReference type="Pfam" id="PF00501"/>
    </source>
</evidence>
<keyword evidence="4" id="KW-0436">Ligase</keyword>
<dbReference type="InterPro" id="IPR023213">
    <property type="entry name" value="CAT-like_dom_sf"/>
</dbReference>
<proteinExistence type="inferred from homology"/>
<feature type="region of interest" description="Disordered" evidence="5">
    <location>
        <begin position="1"/>
        <end position="73"/>
    </location>
</feature>
<dbReference type="Pfam" id="PF00501">
    <property type="entry name" value="AMP-binding"/>
    <property type="match status" value="1"/>
</dbReference>